<feature type="binding site" evidence="9">
    <location>
        <position position="93"/>
    </location>
    <ligand>
        <name>substrate</name>
    </ligand>
</feature>
<dbReference type="EMBL" id="JAPKIY010000015">
    <property type="protein sequence ID" value="MDS0898327.1"/>
    <property type="molecule type" value="Genomic_DNA"/>
</dbReference>
<evidence type="ECO:0000313" key="11">
    <source>
        <dbReference type="EMBL" id="EMO9457674.1"/>
    </source>
</evidence>
<keyword evidence="2 9" id="KW-0479">Metal-binding</keyword>
<evidence type="ECO:0000313" key="16">
    <source>
        <dbReference type="Proteomes" id="UP000650477"/>
    </source>
</evidence>
<feature type="binding site" evidence="9">
    <location>
        <position position="145"/>
    </location>
    <ligand>
        <name>Mn(2+)</name>
        <dbReference type="ChEBI" id="CHEBI:29035"/>
    </ligand>
</feature>
<feature type="active site" description="Nucleophile" evidence="9">
    <location>
        <position position="166"/>
    </location>
</feature>
<dbReference type="FunFam" id="3.40.1790.10:FF:000001">
    <property type="entry name" value="Indigoidine synthase A family protein"/>
    <property type="match status" value="1"/>
</dbReference>
<dbReference type="HAMAP" id="MF_01876">
    <property type="entry name" value="PsiMP_glycosidase"/>
    <property type="match status" value="1"/>
</dbReference>
<reference evidence="14" key="5">
    <citation type="submission" date="2023-02" db="EMBL/GenBank/DDBJ databases">
        <title>Detection, antimicrobial susceptibility and genomic characterization of NDM-producing species of Morganellaceae, Yersiniaceae, and Enterobacteriaceae other than Klebsiella.</title>
        <authorList>
            <person name="Camargo C.H."/>
            <person name="Sacchi C.T."/>
            <person name="Campos K.R."/>
        </authorList>
    </citation>
    <scope>NUCLEOTIDE SEQUENCE</scope>
    <source>
        <strain evidence="14">1189_21</strain>
    </source>
</reference>
<name>A0A0A5SPF0_MORMO</name>
<reference evidence="11" key="6">
    <citation type="submission" date="2024-02" db="EMBL/GenBank/DDBJ databases">
        <authorList>
            <consortium name="Clinical and Environmental Microbiology Branch: Whole genome sequencing antimicrobial resistance pathogens in the healthcare setting"/>
        </authorList>
    </citation>
    <scope>NUCLEOTIDE SEQUENCE</scope>
    <source>
        <strain evidence="11">2023KU-00017</strain>
    </source>
</reference>
<comment type="subunit">
    <text evidence="1 9">Homotrimer.</text>
</comment>
<evidence type="ECO:0000313" key="12">
    <source>
        <dbReference type="EMBL" id="HAT3809081.1"/>
    </source>
</evidence>
<dbReference type="GO" id="GO:0016798">
    <property type="term" value="F:hydrolase activity, acting on glycosyl bonds"/>
    <property type="evidence" value="ECO:0007669"/>
    <property type="project" value="UniProtKB-KW"/>
</dbReference>
<keyword evidence="6 9" id="KW-0326">Glycosidase</keyword>
<evidence type="ECO:0000313" key="15">
    <source>
        <dbReference type="Proteomes" id="UP000244682"/>
    </source>
</evidence>
<dbReference type="PANTHER" id="PTHR42909:SF1">
    <property type="entry name" value="CARBOHYDRATE KINASE PFKB DOMAIN-CONTAINING PROTEIN"/>
    <property type="match status" value="1"/>
</dbReference>
<dbReference type="Proteomes" id="UP001182247">
    <property type="component" value="Unassembled WGS sequence"/>
</dbReference>
<dbReference type="EC" id="4.2.1.70" evidence="7 9"/>
<proteinExistence type="inferred from homology"/>
<accession>A0A0A5SPF0</accession>
<dbReference type="GO" id="GO:0004730">
    <property type="term" value="F:pseudouridylate synthase activity"/>
    <property type="evidence" value="ECO:0007669"/>
    <property type="project" value="UniProtKB-UniRule"/>
</dbReference>
<reference evidence="12" key="4">
    <citation type="submission" date="2020-10" db="EMBL/GenBank/DDBJ databases">
        <authorList>
            <consortium name="NCBI Pathogen Detection Project"/>
        </authorList>
    </citation>
    <scope>NUCLEOTIDE SEQUENCE</scope>
    <source>
        <strain evidence="12">Morganella morganii ARLG-3209</strain>
    </source>
</reference>
<dbReference type="GeneID" id="93359535"/>
<dbReference type="SUPFAM" id="SSF110581">
    <property type="entry name" value="Indigoidine synthase A-like"/>
    <property type="match status" value="1"/>
</dbReference>
<dbReference type="Proteomes" id="UP000650477">
    <property type="component" value="Unassembled WGS sequence"/>
</dbReference>
<evidence type="ECO:0000256" key="4">
    <source>
        <dbReference type="ARBA" id="ARBA00023211"/>
    </source>
</evidence>
<dbReference type="GO" id="GO:0046113">
    <property type="term" value="P:nucleobase catabolic process"/>
    <property type="evidence" value="ECO:0007669"/>
    <property type="project" value="UniProtKB-UniRule"/>
</dbReference>
<comment type="catalytic activity">
    <reaction evidence="9">
        <text>D-ribose 5-phosphate + uracil = psi-UMP + H2O</text>
        <dbReference type="Rhea" id="RHEA:18337"/>
        <dbReference type="ChEBI" id="CHEBI:15377"/>
        <dbReference type="ChEBI" id="CHEBI:17568"/>
        <dbReference type="ChEBI" id="CHEBI:58380"/>
        <dbReference type="ChEBI" id="CHEBI:78346"/>
        <dbReference type="EC" id="4.2.1.70"/>
    </reaction>
</comment>
<dbReference type="PANTHER" id="PTHR42909">
    <property type="entry name" value="ZGC:136858"/>
    <property type="match status" value="1"/>
</dbReference>
<evidence type="ECO:0000256" key="7">
    <source>
        <dbReference type="ARBA" id="ARBA00067044"/>
    </source>
</evidence>
<reference evidence="12" key="2">
    <citation type="journal article" date="2018" name="Genome Biol.">
        <title>SKESA: strategic k-mer extension for scrupulous assemblies.</title>
        <authorList>
            <person name="Souvorov A."/>
            <person name="Agarwala R."/>
            <person name="Lipman D.J."/>
        </authorList>
    </citation>
    <scope>NUCLEOTIDE SEQUENCE</scope>
    <source>
        <strain evidence="12">Morganella morganii ARLG-3209</strain>
    </source>
</reference>
<evidence type="ECO:0000313" key="10">
    <source>
        <dbReference type="EMBL" id="AWC94208.1"/>
    </source>
</evidence>
<dbReference type="EMBL" id="ABKJEP030000052">
    <property type="protein sequence ID" value="EMO9457674.1"/>
    <property type="molecule type" value="Genomic_DNA"/>
</dbReference>
<keyword evidence="4 9" id="KW-0464">Manganese</keyword>
<feature type="binding site" evidence="9">
    <location>
        <begin position="147"/>
        <end position="149"/>
    </location>
    <ligand>
        <name>substrate</name>
    </ligand>
</feature>
<dbReference type="EMBL" id="DACSWI010000004">
    <property type="protein sequence ID" value="HAT3809081.1"/>
    <property type="molecule type" value="Genomic_DNA"/>
</dbReference>
<keyword evidence="5 9" id="KW-0456">Lyase</keyword>
<evidence type="ECO:0000256" key="2">
    <source>
        <dbReference type="ARBA" id="ARBA00022723"/>
    </source>
</evidence>
<comment type="similarity">
    <text evidence="9">Belongs to the pseudouridine-5'-phosphate glycosidase family.</text>
</comment>
<comment type="cofactor">
    <cofactor evidence="9">
        <name>Mn(2+)</name>
        <dbReference type="ChEBI" id="CHEBI:29035"/>
    </cofactor>
    <text evidence="9">Binds 1 Mn(2+) ion per subunit.</text>
</comment>
<dbReference type="EMBL" id="PKLF01000007">
    <property type="protein sequence ID" value="MBE8612549.1"/>
    <property type="molecule type" value="Genomic_DNA"/>
</dbReference>
<evidence type="ECO:0000313" key="14">
    <source>
        <dbReference type="EMBL" id="MDS0898327.1"/>
    </source>
</evidence>
<dbReference type="Gene3D" id="3.40.1790.10">
    <property type="entry name" value="Indigoidine synthase domain"/>
    <property type="match status" value="1"/>
</dbReference>
<dbReference type="Proteomes" id="UP000244682">
    <property type="component" value="Chromosome"/>
</dbReference>
<dbReference type="AlphaFoldDB" id="A0A0A5SPF0"/>
<organism evidence="13 16">
    <name type="scientific">Morganella morganii</name>
    <name type="common">Proteus morganii</name>
    <dbReference type="NCBI Taxonomy" id="582"/>
    <lineage>
        <taxon>Bacteria</taxon>
        <taxon>Pseudomonadati</taxon>
        <taxon>Pseudomonadota</taxon>
        <taxon>Gammaproteobacteria</taxon>
        <taxon>Enterobacterales</taxon>
        <taxon>Morganellaceae</taxon>
        <taxon>Morganella</taxon>
    </lineage>
</organism>
<reference evidence="10 15" key="3">
    <citation type="submission" date="2018-04" db="EMBL/GenBank/DDBJ databases">
        <title>Whole genome sequencing of Morganella morganii AR_0133.</title>
        <authorList>
            <person name="Conlan S."/>
            <person name="Thomas P.J."/>
            <person name="Mullikin J."/>
            <person name="Frank K.M."/>
            <person name="Segre J.A."/>
        </authorList>
    </citation>
    <scope>NUCLEOTIDE SEQUENCE [LARGE SCALE GENOMIC DNA]</scope>
    <source>
        <strain evidence="10 15">AR_0133</strain>
    </source>
</reference>
<sequence length="310" mass="33090">MKTQQLNAEYLDISPEVAQALAEKKPVVALESTIISHGMPYPDNVKMALEVEQRIRDNGAIPATIAVINGRMKAGLSHDEIEMLGKEGHKVMKVSRRDLPFVIAQGIHGATTVASTMIIAEMAGIAVFATGGIGGVHRGAEHTFDISADLQELAQTNVAVVCAGAKSILDLGLTTEYLETYGVPVVGYQTDKLPAFFCRESEFPVTIRMETPETVAKALHAKWATGLNGGMVIANPIPHEFAMPEETINSAIAQAVREADEQGINGKASTPFLLARVAELTGGNSVNSNIELVFNNAKLAARIASAYQQL</sequence>
<gene>
    <name evidence="9" type="primary">psuG</name>
    <name evidence="10" type="ORF">AM380_11435</name>
    <name evidence="13" type="ORF">CYG68_08965</name>
    <name evidence="12" type="ORF">I8608_001936</name>
    <name evidence="14" type="ORF">OSC06_10125</name>
    <name evidence="11" type="ORF">PN925_003073</name>
</gene>
<evidence type="ECO:0000256" key="8">
    <source>
        <dbReference type="ARBA" id="ARBA00073286"/>
    </source>
</evidence>
<evidence type="ECO:0000256" key="6">
    <source>
        <dbReference type="ARBA" id="ARBA00023295"/>
    </source>
</evidence>
<dbReference type="Proteomes" id="UP000865968">
    <property type="component" value="Unassembled WGS sequence"/>
</dbReference>
<dbReference type="EMBL" id="CP028956">
    <property type="protein sequence ID" value="AWC94208.1"/>
    <property type="molecule type" value="Genomic_DNA"/>
</dbReference>
<evidence type="ECO:0000256" key="9">
    <source>
        <dbReference type="HAMAP-Rule" id="MF_01876"/>
    </source>
</evidence>
<dbReference type="InterPro" id="IPR007342">
    <property type="entry name" value="PsuG"/>
</dbReference>
<dbReference type="OrthoDB" id="9805870at2"/>
<dbReference type="RefSeq" id="WP_004237699.1">
    <property type="nucleotide sequence ID" value="NZ_ABGYJJ040000001.1"/>
</dbReference>
<protein>
    <recommendedName>
        <fullName evidence="8 9">Pseudouridine-5'-phosphate glycosidase</fullName>
        <shortName evidence="9">PsiMP glycosidase</shortName>
        <ecNumber evidence="7 9">4.2.1.70</ecNumber>
    </recommendedName>
</protein>
<reference evidence="13" key="1">
    <citation type="submission" date="2017-12" db="EMBL/GenBank/DDBJ databases">
        <title>Genome sequencing and analysis.</title>
        <authorList>
            <person name="Huang Y.-T."/>
        </authorList>
    </citation>
    <scope>NUCLEOTIDE SEQUENCE</scope>
    <source>
        <strain evidence="13">VGH116</strain>
    </source>
</reference>
<evidence type="ECO:0000256" key="1">
    <source>
        <dbReference type="ARBA" id="ARBA00011233"/>
    </source>
</evidence>
<evidence type="ECO:0000256" key="3">
    <source>
        <dbReference type="ARBA" id="ARBA00022801"/>
    </source>
</evidence>
<evidence type="ECO:0000313" key="13">
    <source>
        <dbReference type="EMBL" id="MBE8612549.1"/>
    </source>
</evidence>
<dbReference type="GO" id="GO:0005737">
    <property type="term" value="C:cytoplasm"/>
    <property type="evidence" value="ECO:0007669"/>
    <property type="project" value="TreeGrafter"/>
</dbReference>
<dbReference type="InterPro" id="IPR022830">
    <property type="entry name" value="Indigdn_synthA-like"/>
</dbReference>
<feature type="binding site" evidence="9">
    <location>
        <position position="113"/>
    </location>
    <ligand>
        <name>substrate</name>
    </ligand>
</feature>
<feature type="active site" description="Proton donor" evidence="9">
    <location>
        <position position="31"/>
    </location>
</feature>
<dbReference type="Pfam" id="PF04227">
    <property type="entry name" value="Indigoidine_A"/>
    <property type="match status" value="1"/>
</dbReference>
<evidence type="ECO:0000256" key="5">
    <source>
        <dbReference type="ARBA" id="ARBA00023239"/>
    </source>
</evidence>
<keyword evidence="3 9" id="KW-0378">Hydrolase</keyword>
<comment type="function">
    <text evidence="9">Catalyzes the reversible cleavage of pseudouridine 5'-phosphate (PsiMP) to ribose 5-phosphate and uracil. Functions biologically in the cleavage direction, as part of a pseudouridine degradation pathway.</text>
</comment>
<dbReference type="STRING" id="582.AL531_11050"/>
<dbReference type="GO" id="GO:0046872">
    <property type="term" value="F:metal ion binding"/>
    <property type="evidence" value="ECO:0007669"/>
    <property type="project" value="UniProtKB-KW"/>
</dbReference>